<keyword evidence="9 12" id="KW-0328">Glycosyltransferase</keyword>
<comment type="pathway">
    <text evidence="4 12">Purine metabolism; AMP biosynthesis via salvage pathway; AMP from adenine: step 1/1.</text>
</comment>
<evidence type="ECO:0000256" key="12">
    <source>
        <dbReference type="HAMAP-Rule" id="MF_00004"/>
    </source>
</evidence>
<feature type="domain" description="Phosphoribosyltransferase" evidence="13">
    <location>
        <begin position="25"/>
        <end position="157"/>
    </location>
</feature>
<dbReference type="InterPro" id="IPR050054">
    <property type="entry name" value="UPRTase/APRTase"/>
</dbReference>
<dbReference type="RefSeq" id="WP_006968211.1">
    <property type="nucleotide sequence ID" value="NZ_APJX01000012.1"/>
</dbReference>
<keyword evidence="15" id="KW-1185">Reference proteome</keyword>
<accession>S0FRS7</accession>
<evidence type="ECO:0000256" key="4">
    <source>
        <dbReference type="ARBA" id="ARBA00004659"/>
    </source>
</evidence>
<keyword evidence="10 12" id="KW-0808">Transferase</keyword>
<dbReference type="PATRIC" id="fig|1286635.3.peg.4232"/>
<dbReference type="PANTHER" id="PTHR32315">
    <property type="entry name" value="ADENINE PHOSPHORIBOSYLTRANSFERASE"/>
    <property type="match status" value="1"/>
</dbReference>
<protein>
    <recommendedName>
        <fullName evidence="7 12">Adenine phosphoribosyltransferase</fullName>
        <shortName evidence="12">APRT</shortName>
        <ecNumber evidence="7 12">2.4.2.7</ecNumber>
    </recommendedName>
</protein>
<comment type="function">
    <text evidence="2 12">Catalyzes a salvage reaction resulting in the formation of AMP, that is energically less costly than de novo synthesis.</text>
</comment>
<dbReference type="CDD" id="cd06223">
    <property type="entry name" value="PRTases_typeI"/>
    <property type="match status" value="1"/>
</dbReference>
<dbReference type="UniPathway" id="UPA00588">
    <property type="reaction ID" value="UER00646"/>
</dbReference>
<evidence type="ECO:0000256" key="2">
    <source>
        <dbReference type="ARBA" id="ARBA00003968"/>
    </source>
</evidence>
<dbReference type="GO" id="GO:0006168">
    <property type="term" value="P:adenine salvage"/>
    <property type="evidence" value="ECO:0007669"/>
    <property type="project" value="InterPro"/>
</dbReference>
<dbReference type="GO" id="GO:0003999">
    <property type="term" value="F:adenine phosphoribosyltransferase activity"/>
    <property type="evidence" value="ECO:0007669"/>
    <property type="project" value="UniProtKB-UniRule"/>
</dbReference>
<dbReference type="Gene3D" id="3.40.50.2020">
    <property type="match status" value="1"/>
</dbReference>
<evidence type="ECO:0000256" key="7">
    <source>
        <dbReference type="ARBA" id="ARBA00011893"/>
    </source>
</evidence>
<dbReference type="GO" id="GO:0016208">
    <property type="term" value="F:AMP binding"/>
    <property type="evidence" value="ECO:0007669"/>
    <property type="project" value="TreeGrafter"/>
</dbReference>
<organism evidence="14 15">
    <name type="scientific">Desulfotignum phosphitoxidans DSM 13687</name>
    <dbReference type="NCBI Taxonomy" id="1286635"/>
    <lineage>
        <taxon>Bacteria</taxon>
        <taxon>Pseudomonadati</taxon>
        <taxon>Thermodesulfobacteriota</taxon>
        <taxon>Desulfobacteria</taxon>
        <taxon>Desulfobacterales</taxon>
        <taxon>Desulfobacteraceae</taxon>
        <taxon>Desulfotignum</taxon>
    </lineage>
</organism>
<evidence type="ECO:0000313" key="15">
    <source>
        <dbReference type="Proteomes" id="UP000014216"/>
    </source>
</evidence>
<evidence type="ECO:0000256" key="6">
    <source>
        <dbReference type="ARBA" id="ARBA00011738"/>
    </source>
</evidence>
<evidence type="ECO:0000313" key="14">
    <source>
        <dbReference type="EMBL" id="EMS77773.1"/>
    </source>
</evidence>
<dbReference type="AlphaFoldDB" id="S0FRS7"/>
<dbReference type="FunFam" id="3.40.50.2020:FF:000004">
    <property type="entry name" value="Adenine phosphoribosyltransferase"/>
    <property type="match status" value="1"/>
</dbReference>
<reference evidence="14 15" key="1">
    <citation type="journal article" date="2013" name="Genome Announc.">
        <title>Draft Genome Sequence of Desulfotignum phosphitoxidans DSM 13687 Strain FiPS-3.</title>
        <authorList>
            <person name="Poehlein A."/>
            <person name="Daniel R."/>
            <person name="Simeonova D.D."/>
        </authorList>
    </citation>
    <scope>NUCLEOTIDE SEQUENCE [LARGE SCALE GENOMIC DNA]</scope>
    <source>
        <strain evidence="14 15">DSM 13687</strain>
    </source>
</reference>
<comment type="caution">
    <text evidence="14">The sequence shown here is derived from an EMBL/GenBank/DDBJ whole genome shotgun (WGS) entry which is preliminary data.</text>
</comment>
<dbReference type="HAMAP" id="MF_00004">
    <property type="entry name" value="Aden_phosphoribosyltr"/>
    <property type="match status" value="1"/>
</dbReference>
<dbReference type="NCBIfam" id="NF002634">
    <property type="entry name" value="PRK02304.1-3"/>
    <property type="match status" value="1"/>
</dbReference>
<comment type="subcellular location">
    <subcellularLocation>
        <location evidence="3 12">Cytoplasm</location>
    </subcellularLocation>
</comment>
<dbReference type="EMBL" id="APJX01000012">
    <property type="protein sequence ID" value="EMS77773.1"/>
    <property type="molecule type" value="Genomic_DNA"/>
</dbReference>
<dbReference type="NCBIfam" id="NF002633">
    <property type="entry name" value="PRK02304.1-2"/>
    <property type="match status" value="1"/>
</dbReference>
<dbReference type="GO" id="GO:0005737">
    <property type="term" value="C:cytoplasm"/>
    <property type="evidence" value="ECO:0007669"/>
    <property type="project" value="UniProtKB-SubCell"/>
</dbReference>
<dbReference type="GO" id="GO:0002055">
    <property type="term" value="F:adenine binding"/>
    <property type="evidence" value="ECO:0007669"/>
    <property type="project" value="TreeGrafter"/>
</dbReference>
<comment type="subunit">
    <text evidence="6 12">Homodimer.</text>
</comment>
<evidence type="ECO:0000256" key="5">
    <source>
        <dbReference type="ARBA" id="ARBA00008391"/>
    </source>
</evidence>
<dbReference type="InterPro" id="IPR000836">
    <property type="entry name" value="PRTase_dom"/>
</dbReference>
<dbReference type="Pfam" id="PF00156">
    <property type="entry name" value="Pribosyltran"/>
    <property type="match status" value="1"/>
</dbReference>
<dbReference type="EC" id="2.4.2.7" evidence="7 12"/>
<dbReference type="PANTHER" id="PTHR32315:SF3">
    <property type="entry name" value="ADENINE PHOSPHORIBOSYLTRANSFERASE"/>
    <property type="match status" value="1"/>
</dbReference>
<dbReference type="InterPro" id="IPR005764">
    <property type="entry name" value="Ade_phspho_trans"/>
</dbReference>
<evidence type="ECO:0000259" key="13">
    <source>
        <dbReference type="Pfam" id="PF00156"/>
    </source>
</evidence>
<dbReference type="GO" id="GO:0044209">
    <property type="term" value="P:AMP salvage"/>
    <property type="evidence" value="ECO:0007669"/>
    <property type="project" value="UniProtKB-UniRule"/>
</dbReference>
<dbReference type="InterPro" id="IPR029057">
    <property type="entry name" value="PRTase-like"/>
</dbReference>
<gene>
    <name evidence="12 14" type="primary">apt</name>
    <name evidence="14" type="ORF">Dpo_12c00510</name>
</gene>
<dbReference type="GO" id="GO:0006166">
    <property type="term" value="P:purine ribonucleoside salvage"/>
    <property type="evidence" value="ECO:0007669"/>
    <property type="project" value="UniProtKB-UniRule"/>
</dbReference>
<evidence type="ECO:0000256" key="8">
    <source>
        <dbReference type="ARBA" id="ARBA00022490"/>
    </source>
</evidence>
<dbReference type="NCBIfam" id="NF002636">
    <property type="entry name" value="PRK02304.1-5"/>
    <property type="match status" value="1"/>
</dbReference>
<dbReference type="NCBIfam" id="TIGR01090">
    <property type="entry name" value="apt"/>
    <property type="match status" value="1"/>
</dbReference>
<comment type="similarity">
    <text evidence="5 12">Belongs to the purine/pyrimidine phosphoribosyltransferase family.</text>
</comment>
<sequence length="173" mass="18831">MNLKETIRSIPDWPIEGVVFRDLTTLMQNPKSFAYACDLLYDRYKDKGIDKIVGIDARGFVFGGVVAYKLGIGFVPVRKKGKLPGSTIQETYALEYGTDTLEIHEDAISPGEKVVIVDDLIATGGTVGAAVKLVKNLGADLLECAFVVELPDLKGRDQIDGCPVFAMVEFEGD</sequence>
<keyword evidence="8 12" id="KW-0963">Cytoplasm</keyword>
<evidence type="ECO:0000256" key="1">
    <source>
        <dbReference type="ARBA" id="ARBA00000868"/>
    </source>
</evidence>
<comment type="catalytic activity">
    <reaction evidence="1 12">
        <text>AMP + diphosphate = 5-phospho-alpha-D-ribose 1-diphosphate + adenine</text>
        <dbReference type="Rhea" id="RHEA:16609"/>
        <dbReference type="ChEBI" id="CHEBI:16708"/>
        <dbReference type="ChEBI" id="CHEBI:33019"/>
        <dbReference type="ChEBI" id="CHEBI:58017"/>
        <dbReference type="ChEBI" id="CHEBI:456215"/>
        <dbReference type="EC" id="2.4.2.7"/>
    </reaction>
</comment>
<name>S0FRS7_9BACT</name>
<evidence type="ECO:0000256" key="10">
    <source>
        <dbReference type="ARBA" id="ARBA00022679"/>
    </source>
</evidence>
<proteinExistence type="inferred from homology"/>
<evidence type="ECO:0000256" key="11">
    <source>
        <dbReference type="ARBA" id="ARBA00022726"/>
    </source>
</evidence>
<dbReference type="OrthoDB" id="9803963at2"/>
<evidence type="ECO:0000256" key="3">
    <source>
        <dbReference type="ARBA" id="ARBA00004496"/>
    </source>
</evidence>
<dbReference type="SUPFAM" id="SSF53271">
    <property type="entry name" value="PRTase-like"/>
    <property type="match status" value="1"/>
</dbReference>
<evidence type="ECO:0000256" key="9">
    <source>
        <dbReference type="ARBA" id="ARBA00022676"/>
    </source>
</evidence>
<dbReference type="Proteomes" id="UP000014216">
    <property type="component" value="Unassembled WGS sequence"/>
</dbReference>
<keyword evidence="11 12" id="KW-0660">Purine salvage</keyword>